<evidence type="ECO:0000313" key="6">
    <source>
        <dbReference type="EMBL" id="KAJ7974407.1"/>
    </source>
</evidence>
<dbReference type="InterPro" id="IPR011016">
    <property type="entry name" value="Znf_RING-CH"/>
</dbReference>
<feature type="domain" description="RING-CH-type" evidence="5">
    <location>
        <begin position="45"/>
        <end position="105"/>
    </location>
</feature>
<gene>
    <name evidence="6" type="ORF">O6P43_004484</name>
</gene>
<accession>A0AAD7VFY2</accession>
<feature type="transmembrane region" description="Helical" evidence="4">
    <location>
        <begin position="123"/>
        <end position="143"/>
    </location>
</feature>
<dbReference type="GO" id="GO:0004842">
    <property type="term" value="F:ubiquitin-protein transferase activity"/>
    <property type="evidence" value="ECO:0007669"/>
    <property type="project" value="TreeGrafter"/>
</dbReference>
<dbReference type="GO" id="GO:0016020">
    <property type="term" value="C:membrane"/>
    <property type="evidence" value="ECO:0007669"/>
    <property type="project" value="TreeGrafter"/>
</dbReference>
<feature type="transmembrane region" description="Helical" evidence="4">
    <location>
        <begin position="93"/>
        <end position="111"/>
    </location>
</feature>
<dbReference type="GO" id="GO:0008270">
    <property type="term" value="F:zinc ion binding"/>
    <property type="evidence" value="ECO:0007669"/>
    <property type="project" value="UniProtKB-KW"/>
</dbReference>
<keyword evidence="4" id="KW-0812">Transmembrane</keyword>
<evidence type="ECO:0000256" key="2">
    <source>
        <dbReference type="ARBA" id="ARBA00022771"/>
    </source>
</evidence>
<dbReference type="PROSITE" id="PS51292">
    <property type="entry name" value="ZF_RING_CH"/>
    <property type="match status" value="1"/>
</dbReference>
<dbReference type="KEGG" id="qsa:O6P43_004484"/>
<comment type="caution">
    <text evidence="6">The sequence shown here is derived from an EMBL/GenBank/DDBJ whole genome shotgun (WGS) entry which is preliminary data.</text>
</comment>
<dbReference type="PANTHER" id="PTHR23012:SF180">
    <property type="entry name" value="RING_FYVE_PHD ZINC FINGER SUPERFAMILY PROTEIN"/>
    <property type="match status" value="1"/>
</dbReference>
<keyword evidence="7" id="KW-1185">Reference proteome</keyword>
<evidence type="ECO:0000256" key="4">
    <source>
        <dbReference type="SAM" id="Phobius"/>
    </source>
</evidence>
<organism evidence="6 7">
    <name type="scientific">Quillaja saponaria</name>
    <name type="common">Soap bark tree</name>
    <dbReference type="NCBI Taxonomy" id="32244"/>
    <lineage>
        <taxon>Eukaryota</taxon>
        <taxon>Viridiplantae</taxon>
        <taxon>Streptophyta</taxon>
        <taxon>Embryophyta</taxon>
        <taxon>Tracheophyta</taxon>
        <taxon>Spermatophyta</taxon>
        <taxon>Magnoliopsida</taxon>
        <taxon>eudicotyledons</taxon>
        <taxon>Gunneridae</taxon>
        <taxon>Pentapetalae</taxon>
        <taxon>rosids</taxon>
        <taxon>fabids</taxon>
        <taxon>Fabales</taxon>
        <taxon>Quillajaceae</taxon>
        <taxon>Quillaja</taxon>
    </lineage>
</organism>
<dbReference type="SMART" id="SM00744">
    <property type="entry name" value="RINGv"/>
    <property type="match status" value="1"/>
</dbReference>
<dbReference type="InterPro" id="IPR013083">
    <property type="entry name" value="Znf_RING/FYVE/PHD"/>
</dbReference>
<keyword evidence="3" id="KW-0862">Zinc</keyword>
<evidence type="ECO:0000259" key="5">
    <source>
        <dbReference type="PROSITE" id="PS51292"/>
    </source>
</evidence>
<dbReference type="InterPro" id="IPR033275">
    <property type="entry name" value="MARCH-like"/>
</dbReference>
<dbReference type="Gene3D" id="3.30.40.10">
    <property type="entry name" value="Zinc/RING finger domain, C3HC4 (zinc finger)"/>
    <property type="match status" value="1"/>
</dbReference>
<dbReference type="Proteomes" id="UP001163823">
    <property type="component" value="Chromosome 3"/>
</dbReference>
<evidence type="ECO:0000256" key="3">
    <source>
        <dbReference type="ARBA" id="ARBA00022833"/>
    </source>
</evidence>
<dbReference type="PANTHER" id="PTHR23012">
    <property type="entry name" value="RING/FYVE/PHD ZINC FINGER DOMAIN-CONTAINING"/>
    <property type="match status" value="1"/>
</dbReference>
<dbReference type="AlphaFoldDB" id="A0AAD7VFY2"/>
<proteinExistence type="predicted"/>
<evidence type="ECO:0000256" key="1">
    <source>
        <dbReference type="ARBA" id="ARBA00022723"/>
    </source>
</evidence>
<keyword evidence="1" id="KW-0479">Metal-binding</keyword>
<dbReference type="SUPFAM" id="SSF57850">
    <property type="entry name" value="RING/U-box"/>
    <property type="match status" value="1"/>
</dbReference>
<dbReference type="EMBL" id="JARAOO010000003">
    <property type="protein sequence ID" value="KAJ7974407.1"/>
    <property type="molecule type" value="Genomic_DNA"/>
</dbReference>
<reference evidence="6" key="1">
    <citation type="journal article" date="2023" name="Science">
        <title>Elucidation of the pathway for biosynthesis of saponin adjuvants from the soapbark tree.</title>
        <authorList>
            <person name="Reed J."/>
            <person name="Orme A."/>
            <person name="El-Demerdash A."/>
            <person name="Owen C."/>
            <person name="Martin L.B.B."/>
            <person name="Misra R.C."/>
            <person name="Kikuchi S."/>
            <person name="Rejzek M."/>
            <person name="Martin A.C."/>
            <person name="Harkess A."/>
            <person name="Leebens-Mack J."/>
            <person name="Louveau T."/>
            <person name="Stephenson M.J."/>
            <person name="Osbourn A."/>
        </authorList>
    </citation>
    <scope>NUCLEOTIDE SEQUENCE</scope>
    <source>
        <strain evidence="6">S10</strain>
    </source>
</reference>
<dbReference type="Pfam" id="PF12906">
    <property type="entry name" value="RINGv"/>
    <property type="match status" value="1"/>
</dbReference>
<sequence length="185" mass="21353">MDNEIIQTPSGASRSHVAGPVEETVSRWTNVGNLHQAELSADESGVPADKTECRFCQQEDFIEKMEAPCFCNGTIKFGHRGCVQRWCDTKKDIICEICLQFLAFLVIRDAFYYYQTAREDETISTLSCVLLIILVPCYVMQWFSEFRSRRQSTSNVGRSNYGRMRINGEYGYHLSWRQLFLCLMV</sequence>
<keyword evidence="2" id="KW-0863">Zinc-finger</keyword>
<evidence type="ECO:0000313" key="7">
    <source>
        <dbReference type="Proteomes" id="UP001163823"/>
    </source>
</evidence>
<dbReference type="GO" id="GO:0016567">
    <property type="term" value="P:protein ubiquitination"/>
    <property type="evidence" value="ECO:0007669"/>
    <property type="project" value="TreeGrafter"/>
</dbReference>
<keyword evidence="4" id="KW-0472">Membrane</keyword>
<protein>
    <submittedName>
        <fullName evidence="6">RING/FYVE/PHD zinc finger superfamily protein</fullName>
    </submittedName>
</protein>
<name>A0AAD7VFY2_QUISA</name>
<keyword evidence="4" id="KW-1133">Transmembrane helix</keyword>